<dbReference type="AlphaFoldDB" id="A0ABC9XM45"/>
<reference evidence="1 2" key="1">
    <citation type="submission" date="2024-06" db="EMBL/GenBank/DDBJ databases">
        <title>The draft genome of Grus japonensis, version 3.</title>
        <authorList>
            <person name="Nabeshima K."/>
            <person name="Suzuki S."/>
            <person name="Onuma M."/>
        </authorList>
    </citation>
    <scope>NUCLEOTIDE SEQUENCE [LARGE SCALE GENOMIC DNA]</scope>
    <source>
        <strain evidence="1 2">451A</strain>
    </source>
</reference>
<comment type="caution">
    <text evidence="1">The sequence shown here is derived from an EMBL/GenBank/DDBJ whole genome shotgun (WGS) entry which is preliminary data.</text>
</comment>
<evidence type="ECO:0000313" key="1">
    <source>
        <dbReference type="EMBL" id="GAB0198411.1"/>
    </source>
</evidence>
<organism evidence="1 2">
    <name type="scientific">Grus japonensis</name>
    <name type="common">Japanese crane</name>
    <name type="synonym">Red-crowned crane</name>
    <dbReference type="NCBI Taxonomy" id="30415"/>
    <lineage>
        <taxon>Eukaryota</taxon>
        <taxon>Metazoa</taxon>
        <taxon>Chordata</taxon>
        <taxon>Craniata</taxon>
        <taxon>Vertebrata</taxon>
        <taxon>Euteleostomi</taxon>
        <taxon>Archelosauria</taxon>
        <taxon>Archosauria</taxon>
        <taxon>Dinosauria</taxon>
        <taxon>Saurischia</taxon>
        <taxon>Theropoda</taxon>
        <taxon>Coelurosauria</taxon>
        <taxon>Aves</taxon>
        <taxon>Neognathae</taxon>
        <taxon>Neoaves</taxon>
        <taxon>Gruiformes</taxon>
        <taxon>Gruidae</taxon>
        <taxon>Grus</taxon>
    </lineage>
</organism>
<protein>
    <submittedName>
        <fullName evidence="1">Uncharacterized protein</fullName>
    </submittedName>
</protein>
<dbReference type="Proteomes" id="UP001623348">
    <property type="component" value="Unassembled WGS sequence"/>
</dbReference>
<accession>A0ABC9XM45</accession>
<gene>
    <name evidence="1" type="ORF">GRJ2_002306500</name>
</gene>
<evidence type="ECO:0000313" key="2">
    <source>
        <dbReference type="Proteomes" id="UP001623348"/>
    </source>
</evidence>
<keyword evidence="2" id="KW-1185">Reference proteome</keyword>
<dbReference type="EMBL" id="BAAFJT010000020">
    <property type="protein sequence ID" value="GAB0198411.1"/>
    <property type="molecule type" value="Genomic_DNA"/>
</dbReference>
<name>A0ABC9XM45_GRUJA</name>
<proteinExistence type="predicted"/>
<sequence length="99" mass="11000">MCTEQLIFISSKSAYPSNGKYAEFAGAYCDGTVLQICKGQQGREAAWMEKREKRTPELEFGNAEGGMQLGAFPSNHLGFIATDSTEWSKNERKKADRKA</sequence>